<keyword evidence="2" id="KW-1185">Reference proteome</keyword>
<gene>
    <name evidence="1" type="ORF">Syun_023158</name>
</gene>
<accession>A0AAP0FH04</accession>
<dbReference type="Proteomes" id="UP001420932">
    <property type="component" value="Unassembled WGS sequence"/>
</dbReference>
<name>A0AAP0FH04_9MAGN</name>
<evidence type="ECO:0000313" key="2">
    <source>
        <dbReference type="Proteomes" id="UP001420932"/>
    </source>
</evidence>
<sequence length="52" mass="6060">MYLRNASLSTLYLLNFQDKQSPSLFCNQSLVKNFSNANVRFRDSAMTHFINL</sequence>
<comment type="caution">
    <text evidence="1">The sequence shown here is derived from an EMBL/GenBank/DDBJ whole genome shotgun (WGS) entry which is preliminary data.</text>
</comment>
<evidence type="ECO:0000313" key="1">
    <source>
        <dbReference type="EMBL" id="KAK9107147.1"/>
    </source>
</evidence>
<reference evidence="1 2" key="1">
    <citation type="submission" date="2024-01" db="EMBL/GenBank/DDBJ databases">
        <title>Genome assemblies of Stephania.</title>
        <authorList>
            <person name="Yang L."/>
        </authorList>
    </citation>
    <scope>NUCLEOTIDE SEQUENCE [LARGE SCALE GENOMIC DNA]</scope>
    <source>
        <strain evidence="1">YNDBR</strain>
        <tissue evidence="1">Leaf</tissue>
    </source>
</reference>
<dbReference type="AlphaFoldDB" id="A0AAP0FH04"/>
<organism evidence="1 2">
    <name type="scientific">Stephania yunnanensis</name>
    <dbReference type="NCBI Taxonomy" id="152371"/>
    <lineage>
        <taxon>Eukaryota</taxon>
        <taxon>Viridiplantae</taxon>
        <taxon>Streptophyta</taxon>
        <taxon>Embryophyta</taxon>
        <taxon>Tracheophyta</taxon>
        <taxon>Spermatophyta</taxon>
        <taxon>Magnoliopsida</taxon>
        <taxon>Ranunculales</taxon>
        <taxon>Menispermaceae</taxon>
        <taxon>Menispermoideae</taxon>
        <taxon>Cissampelideae</taxon>
        <taxon>Stephania</taxon>
    </lineage>
</organism>
<protein>
    <submittedName>
        <fullName evidence="1">Uncharacterized protein</fullName>
    </submittedName>
</protein>
<dbReference type="EMBL" id="JBBNAF010000010">
    <property type="protein sequence ID" value="KAK9107147.1"/>
    <property type="molecule type" value="Genomic_DNA"/>
</dbReference>
<proteinExistence type="predicted"/>